<sequence>MRIALVGLGDIARKAYLPLLACDERVTPLLCTRDGATLAALARRYRVSETYSRYDALLAAHPDAVMIHAATPVHAPLAEAALQAGIPVFVDKPLCDSASGVERLAELAMQQDRPLFVGFNRRYLPALAELRRQPLTELIWQKHRHALPGGARSFFFDDFIHVLDGLCHYGGRPEGEARLLARAAAQPGALAGVSVSWRTRHGWCQGSMNRSAGVTEERIDGYAENLSLHVEQCSRGWLARGKAVQAIGGGEWTPMLEQRGFVAMLEHWLALLNTGRCDSALLDSYVASHALAESLLGQLQPKR</sequence>
<dbReference type="InterPro" id="IPR051317">
    <property type="entry name" value="Gfo/Idh/MocA_oxidoreduct"/>
</dbReference>
<dbReference type="AlphaFoldDB" id="A0A5J6WSM7"/>
<dbReference type="InterPro" id="IPR000683">
    <property type="entry name" value="Gfo/Idh/MocA-like_OxRdtase_N"/>
</dbReference>
<dbReference type="KEGG" id="asim:FE240_05115"/>
<dbReference type="Gene3D" id="3.30.360.10">
    <property type="entry name" value="Dihydrodipicolinate Reductase, domain 2"/>
    <property type="match status" value="1"/>
</dbReference>
<dbReference type="SUPFAM" id="SSF55347">
    <property type="entry name" value="Glyceraldehyde-3-phosphate dehydrogenase-like, C-terminal domain"/>
    <property type="match status" value="1"/>
</dbReference>
<dbReference type="Gene3D" id="3.40.50.720">
    <property type="entry name" value="NAD(P)-binding Rossmann-like Domain"/>
    <property type="match status" value="1"/>
</dbReference>
<dbReference type="PANTHER" id="PTHR43708:SF4">
    <property type="entry name" value="OXIDOREDUCTASE YCEM-RELATED"/>
    <property type="match status" value="1"/>
</dbReference>
<gene>
    <name evidence="2" type="ORF">FE240_05115</name>
</gene>
<accession>A0A5J6WSM7</accession>
<keyword evidence="3" id="KW-1185">Reference proteome</keyword>
<reference evidence="2 3" key="1">
    <citation type="submission" date="2019-05" db="EMBL/GenBank/DDBJ databases">
        <title>OXA-830, a novel chromosomally encoded expanded-spectrum class D beta-lactamase in Aeromonas simiae.</title>
        <authorList>
            <person name="Zhou W."/>
            <person name="Chen Q."/>
        </authorList>
    </citation>
    <scope>NUCLEOTIDE SEQUENCE [LARGE SCALE GENOMIC DNA]</scope>
    <source>
        <strain evidence="2 3">A6</strain>
    </source>
</reference>
<organism evidence="2 3">
    <name type="scientific">Aeromonas simiae</name>
    <dbReference type="NCBI Taxonomy" id="218936"/>
    <lineage>
        <taxon>Bacteria</taxon>
        <taxon>Pseudomonadati</taxon>
        <taxon>Pseudomonadota</taxon>
        <taxon>Gammaproteobacteria</taxon>
        <taxon>Aeromonadales</taxon>
        <taxon>Aeromonadaceae</taxon>
        <taxon>Aeromonas</taxon>
    </lineage>
</organism>
<dbReference type="Proteomes" id="UP000594034">
    <property type="component" value="Chromosome"/>
</dbReference>
<dbReference type="RefSeq" id="WP_193003642.1">
    <property type="nucleotide sequence ID" value="NZ_CP040449.1"/>
</dbReference>
<dbReference type="InterPro" id="IPR036291">
    <property type="entry name" value="NAD(P)-bd_dom_sf"/>
</dbReference>
<dbReference type="EMBL" id="CP040449">
    <property type="protein sequence ID" value="QFI54129.1"/>
    <property type="molecule type" value="Genomic_DNA"/>
</dbReference>
<dbReference type="SUPFAM" id="SSF51735">
    <property type="entry name" value="NAD(P)-binding Rossmann-fold domains"/>
    <property type="match status" value="1"/>
</dbReference>
<proteinExistence type="predicted"/>
<dbReference type="GO" id="GO:0000166">
    <property type="term" value="F:nucleotide binding"/>
    <property type="evidence" value="ECO:0007669"/>
    <property type="project" value="InterPro"/>
</dbReference>
<evidence type="ECO:0000313" key="2">
    <source>
        <dbReference type="EMBL" id="QFI54129.1"/>
    </source>
</evidence>
<dbReference type="Pfam" id="PF01408">
    <property type="entry name" value="GFO_IDH_MocA"/>
    <property type="match status" value="1"/>
</dbReference>
<name>A0A5J6WSM7_9GAMM</name>
<protein>
    <submittedName>
        <fullName evidence="2">Gfo/Idh/MocA family oxidoreductase</fullName>
    </submittedName>
</protein>
<evidence type="ECO:0000313" key="3">
    <source>
        <dbReference type="Proteomes" id="UP000594034"/>
    </source>
</evidence>
<dbReference type="PANTHER" id="PTHR43708">
    <property type="entry name" value="CONSERVED EXPRESSED OXIDOREDUCTASE (EUROFUNG)"/>
    <property type="match status" value="1"/>
</dbReference>
<feature type="domain" description="Gfo/Idh/MocA-like oxidoreductase N-terminal" evidence="1">
    <location>
        <begin position="1"/>
        <end position="119"/>
    </location>
</feature>
<evidence type="ECO:0000259" key="1">
    <source>
        <dbReference type="Pfam" id="PF01408"/>
    </source>
</evidence>